<dbReference type="PANTHER" id="PTHR40056:SF1">
    <property type="entry name" value="DUF1836 DOMAIN-CONTAINING PROTEIN"/>
    <property type="match status" value="1"/>
</dbReference>
<evidence type="ECO:0000313" key="1">
    <source>
        <dbReference type="EMBL" id="KRK46926.1"/>
    </source>
</evidence>
<accession>A0A0R1HJT4</accession>
<dbReference type="PATRIC" id="fig|1302272.5.peg.816"/>
<dbReference type="OrthoDB" id="3191472at2"/>
<name>A0A0R1HJT4_9LACO</name>
<reference evidence="1 2" key="1">
    <citation type="journal article" date="2015" name="Genome Announc.">
        <title>Expanding the biotechnology potential of lactobacilli through comparative genomics of 213 strains and associated genera.</title>
        <authorList>
            <person name="Sun Z."/>
            <person name="Harris H.M."/>
            <person name="McCann A."/>
            <person name="Guo C."/>
            <person name="Argimon S."/>
            <person name="Zhang W."/>
            <person name="Yang X."/>
            <person name="Jeffery I.B."/>
            <person name="Cooney J.C."/>
            <person name="Kagawa T.F."/>
            <person name="Liu W."/>
            <person name="Song Y."/>
            <person name="Salvetti E."/>
            <person name="Wrobel A."/>
            <person name="Rasinkangas P."/>
            <person name="Parkhill J."/>
            <person name="Rea M.C."/>
            <person name="O'Sullivan O."/>
            <person name="Ritari J."/>
            <person name="Douillard F.P."/>
            <person name="Paul Ross R."/>
            <person name="Yang R."/>
            <person name="Briner A.E."/>
            <person name="Felis G.E."/>
            <person name="de Vos W.M."/>
            <person name="Barrangou R."/>
            <person name="Klaenhammer T.R."/>
            <person name="Caufield P.W."/>
            <person name="Cui Y."/>
            <person name="Zhang H."/>
            <person name="O'Toole P.W."/>
        </authorList>
    </citation>
    <scope>NUCLEOTIDE SEQUENCE [LARGE SCALE GENOMIC DNA]</scope>
    <source>
        <strain evidence="1 2">JCM 15530</strain>
    </source>
</reference>
<dbReference type="RefSeq" id="WP_056943141.1">
    <property type="nucleotide sequence ID" value="NZ_AZCX01000014.1"/>
</dbReference>
<protein>
    <submittedName>
        <fullName evidence="1">BS ykrK family protein</fullName>
    </submittedName>
</protein>
<evidence type="ECO:0000313" key="2">
    <source>
        <dbReference type="Proteomes" id="UP000050911"/>
    </source>
</evidence>
<organism evidence="1 2">
    <name type="scientific">Secundilactobacillus kimchicus JCM 15530</name>
    <dbReference type="NCBI Taxonomy" id="1302272"/>
    <lineage>
        <taxon>Bacteria</taxon>
        <taxon>Bacillati</taxon>
        <taxon>Bacillota</taxon>
        <taxon>Bacilli</taxon>
        <taxon>Lactobacillales</taxon>
        <taxon>Lactobacillaceae</taxon>
        <taxon>Secundilactobacillus</taxon>
    </lineage>
</organism>
<sequence>MADFDQYHRWESQIRKIKLPHWDELPKFDLYVDQVVAFVNDTLGPLGVDLMTRPMVNNYVKQQVVLSPVQKKYQTMHLVDLLLIGLFKPLFSLETIRSGIDQITVGDFPKQAYDNFIDTLNRALAHMGQEDKEVQPEPKTLNEKLMQVAVEAIISRIQSERLLTMMQKPVRKVKKL</sequence>
<dbReference type="PANTHER" id="PTHR40056">
    <property type="entry name" value="HYPOTHETICAL CYTOSOLIC PROTEIN"/>
    <property type="match status" value="1"/>
</dbReference>
<dbReference type="Proteomes" id="UP000050911">
    <property type="component" value="Unassembled WGS sequence"/>
</dbReference>
<dbReference type="EMBL" id="AZCX01000014">
    <property type="protein sequence ID" value="KRK46926.1"/>
    <property type="molecule type" value="Genomic_DNA"/>
</dbReference>
<proteinExistence type="predicted"/>
<dbReference type="Pfam" id="PF08876">
    <property type="entry name" value="DUF1836"/>
    <property type="match status" value="1"/>
</dbReference>
<dbReference type="STRING" id="1302272.FC96_GL000816"/>
<gene>
    <name evidence="1" type="ORF">FC96_GL000816</name>
</gene>
<comment type="caution">
    <text evidence="1">The sequence shown here is derived from an EMBL/GenBank/DDBJ whole genome shotgun (WGS) entry which is preliminary data.</text>
</comment>
<dbReference type="InterPro" id="IPR014975">
    <property type="entry name" value="DUF1836"/>
</dbReference>
<dbReference type="AlphaFoldDB" id="A0A0R1HJT4"/>
<keyword evidence="2" id="KW-1185">Reference proteome</keyword>